<sequence length="644" mass="71993">MGDTVGMMDMVTTSACWAENTPYLTSLAWCMHTKCADRNISNSKLEFFWENQATGQSNAGQIGIPAKWSYSDALANIPSPPTVQLTPEDTALNDTSLVSPLVYQEQWNILTGVQRETAQENAYGIAMLVTGFGTPIVLTWFGYLPLLSSLFRELKPDLVWPSLIGTYQARPLPFLLGNAPTVGQTLYILMFLILNVVLTSVNYQSRQPNAWYPSTWREIMAFVLYRTGAFAYIYAPLIWLFGGRNNILLWASNWSRSTFLVLHRWVARIFTLQVLLHSIIAVVLYKAEGTYDDAVKSPYWIWGIVATLSSVILTFGSGLYVRKYSYEFFLLQHIVLSAILIVGCWYHAYDLYKYLGGYQDWMIAISAIWMFDRLGRAVRIAVAGPRRVRVTALNEDYVRIDIPGIRWGSDPGKHVYVYFPTLHPFRPWENHPFSLLQTALLQPPHANLHSDSGSLSSAERSERHQDVEKNYAVQSNTKTVAGHTRSNLGLTLYIRKSTGMTKGLAAHDNLFTLIEGPYPNNSTRDVLLCDRLLLIAGGIGITGLLPFVNNHWNVKLAWSVKDSAQCLVQELDGALSAIADKEVRIGSRLDIGQLLDGEIQAGWERVGVVVCGPGELGDNTRAAVAAAAKLGKTQFELEVEAYSW</sequence>
<evidence type="ECO:0000259" key="9">
    <source>
        <dbReference type="Pfam" id="PF01794"/>
    </source>
</evidence>
<dbReference type="Gene3D" id="3.40.50.80">
    <property type="entry name" value="Nucleotide-binding domain of ferredoxin-NADP reductase (FNR) module"/>
    <property type="match status" value="1"/>
</dbReference>
<dbReference type="InterPro" id="IPR039261">
    <property type="entry name" value="FNR_nucleotide-bd"/>
</dbReference>
<evidence type="ECO:0000256" key="7">
    <source>
        <dbReference type="SAM" id="MobiDB-lite"/>
    </source>
</evidence>
<evidence type="ECO:0008006" key="13">
    <source>
        <dbReference type="Google" id="ProtNLM"/>
    </source>
</evidence>
<dbReference type="Proteomes" id="UP000664521">
    <property type="component" value="Unassembled WGS sequence"/>
</dbReference>
<dbReference type="EMBL" id="CAJPDS010000038">
    <property type="protein sequence ID" value="CAF9925240.1"/>
    <property type="molecule type" value="Genomic_DNA"/>
</dbReference>
<keyword evidence="6 8" id="KW-0472">Membrane</keyword>
<evidence type="ECO:0000256" key="6">
    <source>
        <dbReference type="ARBA" id="ARBA00023136"/>
    </source>
</evidence>
<dbReference type="Pfam" id="PF01794">
    <property type="entry name" value="Ferric_reduct"/>
    <property type="match status" value="1"/>
</dbReference>
<dbReference type="InterPro" id="IPR051410">
    <property type="entry name" value="Ferric/Cupric_Reductase"/>
</dbReference>
<dbReference type="GO" id="GO:0005886">
    <property type="term" value="C:plasma membrane"/>
    <property type="evidence" value="ECO:0007669"/>
    <property type="project" value="TreeGrafter"/>
</dbReference>
<dbReference type="PANTHER" id="PTHR32361">
    <property type="entry name" value="FERRIC/CUPRIC REDUCTASE TRANSMEMBRANE COMPONENT"/>
    <property type="match status" value="1"/>
</dbReference>
<accession>A0A8H3ILF5</accession>
<dbReference type="GO" id="GO:0015677">
    <property type="term" value="P:copper ion import"/>
    <property type="evidence" value="ECO:0007669"/>
    <property type="project" value="TreeGrafter"/>
</dbReference>
<dbReference type="GO" id="GO:0000293">
    <property type="term" value="F:ferric-chelate reductase activity"/>
    <property type="evidence" value="ECO:0007669"/>
    <property type="project" value="TreeGrafter"/>
</dbReference>
<feature type="transmembrane region" description="Helical" evidence="8">
    <location>
        <begin position="299"/>
        <end position="321"/>
    </location>
</feature>
<dbReference type="InterPro" id="IPR013130">
    <property type="entry name" value="Fe3_Rdtase_TM_dom"/>
</dbReference>
<proteinExistence type="predicted"/>
<comment type="subcellular location">
    <subcellularLocation>
        <location evidence="1">Membrane</location>
        <topology evidence="1">Multi-pass membrane protein</topology>
    </subcellularLocation>
</comment>
<dbReference type="SUPFAM" id="SSF52343">
    <property type="entry name" value="Ferredoxin reductase-like, C-terminal NADP-linked domain"/>
    <property type="match status" value="1"/>
</dbReference>
<evidence type="ECO:0000259" key="10">
    <source>
        <dbReference type="Pfam" id="PF08022"/>
    </source>
</evidence>
<evidence type="ECO:0000256" key="2">
    <source>
        <dbReference type="ARBA" id="ARBA00022448"/>
    </source>
</evidence>
<keyword evidence="2" id="KW-0813">Transport</keyword>
<keyword evidence="12" id="KW-1185">Reference proteome</keyword>
<dbReference type="InterPro" id="IPR013112">
    <property type="entry name" value="FAD-bd_8"/>
</dbReference>
<dbReference type="GO" id="GO:0006826">
    <property type="term" value="P:iron ion transport"/>
    <property type="evidence" value="ECO:0007669"/>
    <property type="project" value="TreeGrafter"/>
</dbReference>
<evidence type="ECO:0000313" key="11">
    <source>
        <dbReference type="EMBL" id="CAF9925240.1"/>
    </source>
</evidence>
<feature type="transmembrane region" description="Helical" evidence="8">
    <location>
        <begin position="186"/>
        <end position="203"/>
    </location>
</feature>
<dbReference type="Pfam" id="PF08022">
    <property type="entry name" value="FAD_binding_8"/>
    <property type="match status" value="1"/>
</dbReference>
<evidence type="ECO:0000256" key="3">
    <source>
        <dbReference type="ARBA" id="ARBA00022692"/>
    </source>
</evidence>
<dbReference type="CDD" id="cd06186">
    <property type="entry name" value="NOX_Duox_like_FAD_NADP"/>
    <property type="match status" value="1"/>
</dbReference>
<evidence type="ECO:0000256" key="1">
    <source>
        <dbReference type="ARBA" id="ARBA00004141"/>
    </source>
</evidence>
<keyword evidence="4 8" id="KW-1133">Transmembrane helix</keyword>
<evidence type="ECO:0000256" key="8">
    <source>
        <dbReference type="SAM" id="Phobius"/>
    </source>
</evidence>
<evidence type="ECO:0000256" key="5">
    <source>
        <dbReference type="ARBA" id="ARBA00023065"/>
    </source>
</evidence>
<feature type="transmembrane region" description="Helical" evidence="8">
    <location>
        <begin position="122"/>
        <end position="146"/>
    </location>
</feature>
<reference evidence="11" key="1">
    <citation type="submission" date="2021-03" db="EMBL/GenBank/DDBJ databases">
        <authorList>
            <person name="Tagirdzhanova G."/>
        </authorList>
    </citation>
    <scope>NUCLEOTIDE SEQUENCE</scope>
</reference>
<feature type="domain" description="Ferric oxidoreductase" evidence="9">
    <location>
        <begin position="227"/>
        <end position="344"/>
    </location>
</feature>
<dbReference type="PANTHER" id="PTHR32361:SF9">
    <property type="entry name" value="FERRIC REDUCTASE TRANSMEMBRANE COMPONENT 3-RELATED"/>
    <property type="match status" value="1"/>
</dbReference>
<evidence type="ECO:0000313" key="12">
    <source>
        <dbReference type="Proteomes" id="UP000664521"/>
    </source>
</evidence>
<feature type="compositionally biased region" description="Polar residues" evidence="7">
    <location>
        <begin position="449"/>
        <end position="458"/>
    </location>
</feature>
<dbReference type="OrthoDB" id="167398at2759"/>
<name>A0A8H3ILF5_9LECA</name>
<dbReference type="SFLD" id="SFLDG01168">
    <property type="entry name" value="Ferric_reductase_subgroup_(FRE"/>
    <property type="match status" value="1"/>
</dbReference>
<organism evidence="11 12">
    <name type="scientific">Heterodermia speciosa</name>
    <dbReference type="NCBI Taxonomy" id="116794"/>
    <lineage>
        <taxon>Eukaryota</taxon>
        <taxon>Fungi</taxon>
        <taxon>Dikarya</taxon>
        <taxon>Ascomycota</taxon>
        <taxon>Pezizomycotina</taxon>
        <taxon>Lecanoromycetes</taxon>
        <taxon>OSLEUM clade</taxon>
        <taxon>Lecanoromycetidae</taxon>
        <taxon>Caliciales</taxon>
        <taxon>Physciaceae</taxon>
        <taxon>Heterodermia</taxon>
    </lineage>
</organism>
<feature type="transmembrane region" description="Helical" evidence="8">
    <location>
        <begin position="328"/>
        <end position="348"/>
    </location>
</feature>
<dbReference type="GO" id="GO:0006879">
    <property type="term" value="P:intracellular iron ion homeostasis"/>
    <property type="evidence" value="ECO:0007669"/>
    <property type="project" value="TreeGrafter"/>
</dbReference>
<gene>
    <name evidence="11" type="ORF">HETSPECPRED_005783</name>
</gene>
<feature type="transmembrane region" description="Helical" evidence="8">
    <location>
        <begin position="223"/>
        <end position="244"/>
    </location>
</feature>
<dbReference type="AlphaFoldDB" id="A0A8H3ILF5"/>
<dbReference type="SFLD" id="SFLDS00052">
    <property type="entry name" value="Ferric_Reductase_Domain"/>
    <property type="match status" value="1"/>
</dbReference>
<feature type="region of interest" description="Disordered" evidence="7">
    <location>
        <begin position="446"/>
        <end position="466"/>
    </location>
</feature>
<keyword evidence="3 8" id="KW-0812">Transmembrane</keyword>
<protein>
    <recommendedName>
        <fullName evidence="13">FAD-binding FR-type domain-containing protein</fullName>
    </recommendedName>
</protein>
<evidence type="ECO:0000256" key="4">
    <source>
        <dbReference type="ARBA" id="ARBA00022989"/>
    </source>
</evidence>
<keyword evidence="5" id="KW-0406">Ion transport</keyword>
<comment type="caution">
    <text evidence="11">The sequence shown here is derived from an EMBL/GenBank/DDBJ whole genome shotgun (WGS) entry which is preliminary data.</text>
</comment>
<feature type="domain" description="FAD-binding 8" evidence="10">
    <location>
        <begin position="388"/>
        <end position="439"/>
    </location>
</feature>